<sequence length="514" mass="58504">MAIALNSLPLEILDQICRSLPRHRDVSNFRLVCHRLADVGLPALLPRLTIQLFPESLDRLCDIASDPVLKHHVFIIVFVMDIFEPEGSTFDEWQDKLAEMAEFSHPNVDFEMLEDEKEMRSSWEGLRLLLSRQEEAFRILESPRVQDALQQFRNLNYLEVRYSKPRDGTSRDETYMNIYKDHPYIHKENQPFYPSDPGSMYTGLPGIKPLRSLLRGIGKPGLRTLRVEALDASIFNGNLSAEAAEFDSLLGTLRDLNTLQLTVTHSDDGMENAQSSLSTDRFKTFLSSAPHLEDIDVQFGNEDTIEFYPNVADVLPGEYSWPNLQRLRLSIVEIPPPALLDFLRRQRSLKILELSHCQLPAGSTHGWSDFFAPLAVDFDLKKLALSGTFGMERPTGWDYIDMRDAVDDMELQVCEALDMVVCSKEFDAFLRNEVAMHDDLDVGAIKQGIIRTLMDNPPARAAEITMRIPTDYAHYFKSFALVTDSSNWGRGGMWVSGYERSLRPVVEGPEAPRF</sequence>
<accession>A0ACA9UKI9</accession>
<protein>
    <submittedName>
        <fullName evidence="1">Uncharacterized protein</fullName>
    </submittedName>
</protein>
<dbReference type="Proteomes" id="UP000836387">
    <property type="component" value="Unassembled WGS sequence"/>
</dbReference>
<evidence type="ECO:0000313" key="1">
    <source>
        <dbReference type="EMBL" id="CAG9953811.1"/>
    </source>
</evidence>
<comment type="caution">
    <text evidence="1">The sequence shown here is derived from an EMBL/GenBank/DDBJ whole genome shotgun (WGS) entry which is preliminary data.</text>
</comment>
<organism evidence="1 2">
    <name type="scientific">Clonostachys rosea f. rosea IK726</name>
    <dbReference type="NCBI Taxonomy" id="1349383"/>
    <lineage>
        <taxon>Eukaryota</taxon>
        <taxon>Fungi</taxon>
        <taxon>Dikarya</taxon>
        <taxon>Ascomycota</taxon>
        <taxon>Pezizomycotina</taxon>
        <taxon>Sordariomycetes</taxon>
        <taxon>Hypocreomycetidae</taxon>
        <taxon>Hypocreales</taxon>
        <taxon>Bionectriaceae</taxon>
        <taxon>Clonostachys</taxon>
    </lineage>
</organism>
<name>A0ACA9UKI9_BIOOC</name>
<proteinExistence type="predicted"/>
<evidence type="ECO:0000313" key="2">
    <source>
        <dbReference type="Proteomes" id="UP000836387"/>
    </source>
</evidence>
<reference evidence="1" key="1">
    <citation type="submission" date="2020-04" db="EMBL/GenBank/DDBJ databases">
        <authorList>
            <person name="Broberg M."/>
        </authorList>
    </citation>
    <scope>NUCLEOTIDE SEQUENCE</scope>
</reference>
<dbReference type="EMBL" id="CADEHS020000545">
    <property type="protein sequence ID" value="CAG9953811.1"/>
    <property type="molecule type" value="Genomic_DNA"/>
</dbReference>
<keyword evidence="2" id="KW-1185">Reference proteome</keyword>
<reference evidence="1" key="2">
    <citation type="submission" date="2021-10" db="EMBL/GenBank/DDBJ databases">
        <authorList>
            <person name="Piombo E."/>
        </authorList>
    </citation>
    <scope>NUCLEOTIDE SEQUENCE</scope>
</reference>
<gene>
    <name evidence="1" type="ORF">CRV2_00018691</name>
</gene>